<dbReference type="GO" id="GO:0015105">
    <property type="term" value="F:arsenite transmembrane transporter activity"/>
    <property type="evidence" value="ECO:0007669"/>
    <property type="project" value="InterPro"/>
</dbReference>
<feature type="transmembrane region" description="Helical" evidence="6">
    <location>
        <begin position="392"/>
        <end position="414"/>
    </location>
</feature>
<dbReference type="GO" id="GO:0005886">
    <property type="term" value="C:plasma membrane"/>
    <property type="evidence" value="ECO:0007669"/>
    <property type="project" value="UniProtKB-SubCell"/>
</dbReference>
<evidence type="ECO:0000313" key="7">
    <source>
        <dbReference type="EMBL" id="WYX99538.1"/>
    </source>
</evidence>
<feature type="transmembrane region" description="Helical" evidence="6">
    <location>
        <begin position="16"/>
        <end position="35"/>
    </location>
</feature>
<dbReference type="NCBIfam" id="TIGR00935">
    <property type="entry name" value="2a45"/>
    <property type="match status" value="1"/>
</dbReference>
<feature type="transmembrane region" description="Helical" evidence="6">
    <location>
        <begin position="272"/>
        <end position="291"/>
    </location>
</feature>
<dbReference type="RefSeq" id="WP_393972225.1">
    <property type="nucleotide sequence ID" value="NZ_CP133772.1"/>
</dbReference>
<dbReference type="KEGG" id="omr:OXIME_000070"/>
<dbReference type="GeneID" id="95966794"/>
<feature type="transmembrane region" description="Helical" evidence="6">
    <location>
        <begin position="334"/>
        <end position="353"/>
    </location>
</feature>
<evidence type="ECO:0000313" key="8">
    <source>
        <dbReference type="Proteomes" id="UP001451606"/>
    </source>
</evidence>
<dbReference type="AlphaFoldDB" id="A0AAX4NEJ0"/>
<feature type="transmembrane region" description="Helical" evidence="6">
    <location>
        <begin position="85"/>
        <end position="104"/>
    </location>
</feature>
<sequence>MFAATLVLVLKRPKNIGIGYVAIAGAVVSLALGTIDLESVLIVWGIVWNATFTFIAIIIISILFDEAGVFKYAALKIARFAGGNGVKLFLSIIILGSAISAIFANDGTALILTPIVYEILTSLKFPKKTVIPFIMATGFIADSASLPLPVSNLVNIVSTTYFKISFNSYAREMIIPDLVSIAASILILWLYYRKSIPSKYEAEDLEDPWKAVREPHIFKIALPTIIVLIAAYSIGGYYNVPIAFVAMSAAMLVLLLSHFRSNIDLFKVIREAPWQIVLFSFGMYLVVFGLGREGFTFLISVLLIHISALPGPLKIILSGYLFSTMAAGMNNLPSVMQGALSIAAIHGGSSLIYSNVIGNDIGPKFTPIGSLATLLWLYALNRKKGVTITYAYYMKVGFIIALPVLTLTLLSLWVETAI</sequence>
<dbReference type="CDD" id="cd01118">
    <property type="entry name" value="ArsB_permease"/>
    <property type="match status" value="1"/>
</dbReference>
<feature type="transmembrane region" description="Helical" evidence="6">
    <location>
        <begin position="240"/>
        <end position="260"/>
    </location>
</feature>
<dbReference type="PANTHER" id="PTHR43302:SF5">
    <property type="entry name" value="TRANSPORTER ARSB-RELATED"/>
    <property type="match status" value="1"/>
</dbReference>
<keyword evidence="8" id="KW-1185">Reference proteome</keyword>
<name>A0AAX4NEJ0_9ARCH</name>
<dbReference type="Proteomes" id="UP001451606">
    <property type="component" value="Chromosome"/>
</dbReference>
<comment type="subcellular location">
    <subcellularLocation>
        <location evidence="1">Cell membrane</location>
        <topology evidence="1">Multi-pass membrane protein</topology>
    </subcellularLocation>
</comment>
<reference evidence="7 8" key="1">
    <citation type="submission" date="2023-09" db="EMBL/GenBank/DDBJ databases">
        <authorList>
            <person name="Golyshina O.V."/>
            <person name="Lunev E.A."/>
            <person name="Bargiela R."/>
            <person name="Gaines M.C."/>
            <person name="Daum B."/>
            <person name="Bale N.J."/>
            <person name="Koenen M."/>
            <person name="Sinninghe Damst J.S."/>
            <person name="Yakimov M."/>
            <person name="Golyshin P.N."/>
        </authorList>
    </citation>
    <scope>NUCLEOTIDE SEQUENCE [LARGE SCALE GENOMIC DNA]</scope>
    <source>
        <strain evidence="7 8">M1</strain>
    </source>
</reference>
<evidence type="ECO:0000256" key="5">
    <source>
        <dbReference type="ARBA" id="ARBA00023136"/>
    </source>
</evidence>
<organism evidence="7 8">
    <name type="scientific">Oxyplasma meridianum</name>
    <dbReference type="NCBI Taxonomy" id="3073602"/>
    <lineage>
        <taxon>Archaea</taxon>
        <taxon>Methanobacteriati</taxon>
        <taxon>Thermoplasmatota</taxon>
        <taxon>Thermoplasmata</taxon>
        <taxon>Thermoplasmatales</taxon>
        <taxon>Thermoplasmataceae</taxon>
        <taxon>Oxyplasma</taxon>
    </lineage>
</organism>
<feature type="transmembrane region" description="Helical" evidence="6">
    <location>
        <begin position="173"/>
        <end position="192"/>
    </location>
</feature>
<feature type="transmembrane region" description="Helical" evidence="6">
    <location>
        <begin position="297"/>
        <end position="322"/>
    </location>
</feature>
<keyword evidence="2" id="KW-1003">Cell membrane</keyword>
<feature type="transmembrane region" description="Helical" evidence="6">
    <location>
        <begin position="41"/>
        <end position="64"/>
    </location>
</feature>
<dbReference type="NCBIfam" id="NF011980">
    <property type="entry name" value="PRK15445.1"/>
    <property type="match status" value="1"/>
</dbReference>
<evidence type="ECO:0000256" key="3">
    <source>
        <dbReference type="ARBA" id="ARBA00022692"/>
    </source>
</evidence>
<dbReference type="Pfam" id="PF02040">
    <property type="entry name" value="ArsB"/>
    <property type="match status" value="1"/>
</dbReference>
<keyword evidence="5 6" id="KW-0472">Membrane</keyword>
<accession>A0AAX4NEJ0</accession>
<proteinExistence type="predicted"/>
<evidence type="ECO:0000256" key="1">
    <source>
        <dbReference type="ARBA" id="ARBA00004651"/>
    </source>
</evidence>
<protein>
    <submittedName>
        <fullName evidence="7">Arsenical efflux pump membrane protein ArsB</fullName>
    </submittedName>
</protein>
<dbReference type="InterPro" id="IPR000802">
    <property type="entry name" value="Arsenical_pump_ArsB"/>
</dbReference>
<gene>
    <name evidence="7" type="primary">arsB</name>
    <name evidence="7" type="ORF">OXIME_000070</name>
</gene>
<keyword evidence="3 6" id="KW-0812">Transmembrane</keyword>
<keyword evidence="4 6" id="KW-1133">Transmembrane helix</keyword>
<dbReference type="EMBL" id="CP133772">
    <property type="protein sequence ID" value="WYX99538.1"/>
    <property type="molecule type" value="Genomic_DNA"/>
</dbReference>
<dbReference type="PANTHER" id="PTHR43302">
    <property type="entry name" value="TRANSPORTER ARSB-RELATED"/>
    <property type="match status" value="1"/>
</dbReference>
<evidence type="ECO:0000256" key="2">
    <source>
        <dbReference type="ARBA" id="ARBA00022475"/>
    </source>
</evidence>
<evidence type="ECO:0000256" key="4">
    <source>
        <dbReference type="ARBA" id="ARBA00022989"/>
    </source>
</evidence>
<dbReference type="PRINTS" id="PR00758">
    <property type="entry name" value="ARSENICPUMP"/>
</dbReference>
<evidence type="ECO:0000256" key="6">
    <source>
        <dbReference type="SAM" id="Phobius"/>
    </source>
</evidence>